<comment type="subcellular location">
    <subcellularLocation>
        <location evidence="1">Endomembrane system</location>
        <topology evidence="1">Multi-pass membrane protein</topology>
    </subcellularLocation>
</comment>
<evidence type="ECO:0000256" key="7">
    <source>
        <dbReference type="SAM" id="MobiDB-lite"/>
    </source>
</evidence>
<protein>
    <submittedName>
        <fullName evidence="10">Sterol desaturase/sphingolipid hydroxylase, fatty acid hydroxylase superfamily</fullName>
    </submittedName>
</protein>
<dbReference type="InterPro" id="IPR006694">
    <property type="entry name" value="Fatty_acid_hydroxylase"/>
</dbReference>
<organism evidence="10 11">
    <name type="scientific">Maricaulis salignorans</name>
    <dbReference type="NCBI Taxonomy" id="144026"/>
    <lineage>
        <taxon>Bacteria</taxon>
        <taxon>Pseudomonadati</taxon>
        <taxon>Pseudomonadota</taxon>
        <taxon>Alphaproteobacteria</taxon>
        <taxon>Maricaulales</taxon>
        <taxon>Maricaulaceae</taxon>
        <taxon>Maricaulis</taxon>
    </lineage>
</organism>
<dbReference type="Pfam" id="PF04116">
    <property type="entry name" value="FA_hydroxylase"/>
    <property type="match status" value="1"/>
</dbReference>
<keyword evidence="11" id="KW-1185">Reference proteome</keyword>
<evidence type="ECO:0000313" key="10">
    <source>
        <dbReference type="EMBL" id="SDM79374.1"/>
    </source>
</evidence>
<dbReference type="STRING" id="144026.SAMN04488568_12232"/>
<feature type="compositionally biased region" description="Low complexity" evidence="7">
    <location>
        <begin position="308"/>
        <end position="325"/>
    </location>
</feature>
<accession>A0A1G9W4B2</accession>
<evidence type="ECO:0000256" key="3">
    <source>
        <dbReference type="ARBA" id="ARBA00022989"/>
    </source>
</evidence>
<evidence type="ECO:0000256" key="1">
    <source>
        <dbReference type="ARBA" id="ARBA00004127"/>
    </source>
</evidence>
<dbReference type="GO" id="GO:0005506">
    <property type="term" value="F:iron ion binding"/>
    <property type="evidence" value="ECO:0007669"/>
    <property type="project" value="InterPro"/>
</dbReference>
<dbReference type="GO" id="GO:0006643">
    <property type="term" value="P:membrane lipid metabolic process"/>
    <property type="evidence" value="ECO:0007669"/>
    <property type="project" value="TreeGrafter"/>
</dbReference>
<evidence type="ECO:0000256" key="4">
    <source>
        <dbReference type="ARBA" id="ARBA00023002"/>
    </source>
</evidence>
<evidence type="ECO:0000259" key="9">
    <source>
        <dbReference type="Pfam" id="PF04116"/>
    </source>
</evidence>
<proteinExistence type="predicted"/>
<keyword evidence="6 8" id="KW-0472">Membrane</keyword>
<dbReference type="GO" id="GO:0008610">
    <property type="term" value="P:lipid biosynthetic process"/>
    <property type="evidence" value="ECO:0007669"/>
    <property type="project" value="InterPro"/>
</dbReference>
<keyword evidence="4" id="KW-0560">Oxidoreductase</keyword>
<feature type="transmembrane region" description="Helical" evidence="8">
    <location>
        <begin position="52"/>
        <end position="72"/>
    </location>
</feature>
<keyword evidence="3 8" id="KW-1133">Transmembrane helix</keyword>
<evidence type="ECO:0000256" key="8">
    <source>
        <dbReference type="SAM" id="Phobius"/>
    </source>
</evidence>
<evidence type="ECO:0000313" key="11">
    <source>
        <dbReference type="Proteomes" id="UP000199759"/>
    </source>
</evidence>
<dbReference type="PANTHER" id="PTHR21624">
    <property type="entry name" value="STEROL DESATURASE-RELATED PROTEIN"/>
    <property type="match status" value="1"/>
</dbReference>
<dbReference type="GO" id="GO:0016020">
    <property type="term" value="C:membrane"/>
    <property type="evidence" value="ECO:0007669"/>
    <property type="project" value="GOC"/>
</dbReference>
<dbReference type="GO" id="GO:0050479">
    <property type="term" value="F:glyceryl-ether monooxygenase activity"/>
    <property type="evidence" value="ECO:0007669"/>
    <property type="project" value="TreeGrafter"/>
</dbReference>
<feature type="transmembrane region" description="Helical" evidence="8">
    <location>
        <begin position="142"/>
        <end position="172"/>
    </location>
</feature>
<gene>
    <name evidence="10" type="ORF">SAMN04488568_12232</name>
</gene>
<dbReference type="OrthoDB" id="9770329at2"/>
<reference evidence="10 11" key="1">
    <citation type="submission" date="2016-10" db="EMBL/GenBank/DDBJ databases">
        <authorList>
            <person name="de Groot N.N."/>
        </authorList>
    </citation>
    <scope>NUCLEOTIDE SEQUENCE [LARGE SCALE GENOMIC DNA]</scope>
    <source>
        <strain evidence="10 11">DSM 16077</strain>
    </source>
</reference>
<feature type="transmembrane region" description="Helical" evidence="8">
    <location>
        <begin position="12"/>
        <end position="31"/>
    </location>
</feature>
<keyword evidence="2 8" id="KW-0812">Transmembrane</keyword>
<evidence type="ECO:0000256" key="6">
    <source>
        <dbReference type="ARBA" id="ARBA00023136"/>
    </source>
</evidence>
<feature type="transmembrane region" description="Helical" evidence="8">
    <location>
        <begin position="84"/>
        <end position="101"/>
    </location>
</feature>
<dbReference type="GO" id="GO:0012505">
    <property type="term" value="C:endomembrane system"/>
    <property type="evidence" value="ECO:0007669"/>
    <property type="project" value="UniProtKB-SubCell"/>
</dbReference>
<dbReference type="Proteomes" id="UP000199759">
    <property type="component" value="Unassembled WGS sequence"/>
</dbReference>
<dbReference type="EMBL" id="FNHG01000022">
    <property type="protein sequence ID" value="SDM79374.1"/>
    <property type="molecule type" value="Genomic_DNA"/>
</dbReference>
<keyword evidence="5" id="KW-0443">Lipid metabolism</keyword>
<evidence type="ECO:0000256" key="5">
    <source>
        <dbReference type="ARBA" id="ARBA00023098"/>
    </source>
</evidence>
<dbReference type="InterPro" id="IPR051689">
    <property type="entry name" value="Sterol_desaturase/TMEM195"/>
</dbReference>
<name>A0A1G9W4B2_9PROT</name>
<feature type="region of interest" description="Disordered" evidence="7">
    <location>
        <begin position="296"/>
        <end position="325"/>
    </location>
</feature>
<evidence type="ECO:0000256" key="2">
    <source>
        <dbReference type="ARBA" id="ARBA00022692"/>
    </source>
</evidence>
<dbReference type="PANTHER" id="PTHR21624:SF1">
    <property type="entry name" value="ALKYLGLYCEROL MONOOXYGENASE"/>
    <property type="match status" value="1"/>
</dbReference>
<feature type="domain" description="Fatty acid hydroxylase" evidence="9">
    <location>
        <begin position="88"/>
        <end position="223"/>
    </location>
</feature>
<sequence>MDVPAFVETFNPIYYAIPLFVILVCIEMLHAKRTGSARFEARDSFSSLAMGFGNSISGVLLGGIVTAWAMFIYQFRIFDIGFPWWIWPVAFVLDDFIYYWVHRLGHTVRWFWADHIVHHSSQHYNLTTALRQSWLSPLTLKFLWLGSVMILLGFHPLVIGIVSGFNLIYQFWFHTEAIKKMPAWFEAVMNTPSHHRVHHATNPIYLDRNFAGVFIVWDKIFGTFQPELEEEKCRYGIIHNIDTHNPFKIAIHEWLAVFRDMRHAKSLKDAMMYLLAPPGWTPDGSRATSKQIKARWLARTGGATQSEASADSTTAPAAASQTAAE</sequence>
<dbReference type="AlphaFoldDB" id="A0A1G9W4B2"/>